<dbReference type="PANTHER" id="PTHR45138:SF9">
    <property type="entry name" value="DIGUANYLATE CYCLASE DGCM-RELATED"/>
    <property type="match status" value="1"/>
</dbReference>
<dbReference type="SMART" id="SM00267">
    <property type="entry name" value="GGDEF"/>
    <property type="match status" value="1"/>
</dbReference>
<feature type="transmembrane region" description="Helical" evidence="4">
    <location>
        <begin position="20"/>
        <end position="43"/>
    </location>
</feature>
<protein>
    <recommendedName>
        <fullName evidence="2">diguanylate cyclase</fullName>
        <ecNumber evidence="2">2.7.7.65</ecNumber>
    </recommendedName>
</protein>
<accession>A0A4Y5YDB8</accession>
<organism evidence="6 7">
    <name type="scientific">Shewanella polaris</name>
    <dbReference type="NCBI Taxonomy" id="2588449"/>
    <lineage>
        <taxon>Bacteria</taxon>
        <taxon>Pseudomonadati</taxon>
        <taxon>Pseudomonadota</taxon>
        <taxon>Gammaproteobacteria</taxon>
        <taxon>Alteromonadales</taxon>
        <taxon>Shewanellaceae</taxon>
        <taxon>Shewanella</taxon>
    </lineage>
</organism>
<reference evidence="6 7" key="1">
    <citation type="submission" date="2019-06" db="EMBL/GenBank/DDBJ databases">
        <title>The genome of Shewanella sp. SM1901.</title>
        <authorList>
            <person name="Cha Q."/>
        </authorList>
    </citation>
    <scope>NUCLEOTIDE SEQUENCE [LARGE SCALE GENOMIC DNA]</scope>
    <source>
        <strain evidence="6 7">SM1901</strain>
    </source>
</reference>
<dbReference type="GO" id="GO:1902201">
    <property type="term" value="P:negative regulation of bacterial-type flagellum-dependent cell motility"/>
    <property type="evidence" value="ECO:0007669"/>
    <property type="project" value="TreeGrafter"/>
</dbReference>
<dbReference type="InterPro" id="IPR050469">
    <property type="entry name" value="Diguanylate_Cyclase"/>
</dbReference>
<dbReference type="GO" id="GO:0052621">
    <property type="term" value="F:diguanylate cyclase activity"/>
    <property type="evidence" value="ECO:0007669"/>
    <property type="project" value="UniProtKB-EC"/>
</dbReference>
<dbReference type="FunFam" id="3.30.70.270:FF:000001">
    <property type="entry name" value="Diguanylate cyclase domain protein"/>
    <property type="match status" value="1"/>
</dbReference>
<keyword evidence="7" id="KW-1185">Reference proteome</keyword>
<proteinExistence type="predicted"/>
<dbReference type="Pfam" id="PF00990">
    <property type="entry name" value="GGDEF"/>
    <property type="match status" value="1"/>
</dbReference>
<feature type="transmembrane region" description="Helical" evidence="4">
    <location>
        <begin position="155"/>
        <end position="176"/>
    </location>
</feature>
<dbReference type="AlphaFoldDB" id="A0A4Y5YDB8"/>
<gene>
    <name evidence="6" type="ORF">FH971_06650</name>
</gene>
<dbReference type="KEGG" id="spol:FH971_06650"/>
<dbReference type="GO" id="GO:0043709">
    <property type="term" value="P:cell adhesion involved in single-species biofilm formation"/>
    <property type="evidence" value="ECO:0007669"/>
    <property type="project" value="TreeGrafter"/>
</dbReference>
<dbReference type="EC" id="2.7.7.65" evidence="2"/>
<dbReference type="EMBL" id="CP041036">
    <property type="protein sequence ID" value="QDE30674.1"/>
    <property type="molecule type" value="Genomic_DNA"/>
</dbReference>
<dbReference type="InterPro" id="IPR000160">
    <property type="entry name" value="GGDEF_dom"/>
</dbReference>
<dbReference type="CDD" id="cd01949">
    <property type="entry name" value="GGDEF"/>
    <property type="match status" value="1"/>
</dbReference>
<evidence type="ECO:0000256" key="4">
    <source>
        <dbReference type="SAM" id="Phobius"/>
    </source>
</evidence>
<comment type="cofactor">
    <cofactor evidence="1">
        <name>Mg(2+)</name>
        <dbReference type="ChEBI" id="CHEBI:18420"/>
    </cofactor>
</comment>
<feature type="transmembrane region" description="Helical" evidence="4">
    <location>
        <begin position="222"/>
        <end position="241"/>
    </location>
</feature>
<dbReference type="Gene3D" id="3.30.70.270">
    <property type="match status" value="1"/>
</dbReference>
<feature type="domain" description="GGDEF" evidence="5">
    <location>
        <begin position="323"/>
        <end position="456"/>
    </location>
</feature>
<dbReference type="Proteomes" id="UP000319809">
    <property type="component" value="Chromosome"/>
</dbReference>
<dbReference type="PROSITE" id="PS50887">
    <property type="entry name" value="GGDEF"/>
    <property type="match status" value="1"/>
</dbReference>
<dbReference type="SUPFAM" id="SSF55073">
    <property type="entry name" value="Nucleotide cyclase"/>
    <property type="match status" value="1"/>
</dbReference>
<feature type="transmembrane region" description="Helical" evidence="4">
    <location>
        <begin position="55"/>
        <end position="72"/>
    </location>
</feature>
<dbReference type="NCBIfam" id="TIGR00254">
    <property type="entry name" value="GGDEF"/>
    <property type="match status" value="1"/>
</dbReference>
<dbReference type="InterPro" id="IPR029787">
    <property type="entry name" value="Nucleotide_cyclase"/>
</dbReference>
<dbReference type="RefSeq" id="WP_140233781.1">
    <property type="nucleotide sequence ID" value="NZ_CP041036.1"/>
</dbReference>
<feature type="transmembrane region" description="Helical" evidence="4">
    <location>
        <begin position="188"/>
        <end position="210"/>
    </location>
</feature>
<keyword evidence="4" id="KW-0472">Membrane</keyword>
<dbReference type="InterPro" id="IPR043128">
    <property type="entry name" value="Rev_trsase/Diguanyl_cyclase"/>
</dbReference>
<feature type="transmembrane region" description="Helical" evidence="4">
    <location>
        <begin position="130"/>
        <end position="148"/>
    </location>
</feature>
<feature type="transmembrane region" description="Helical" evidence="4">
    <location>
        <begin position="253"/>
        <end position="274"/>
    </location>
</feature>
<keyword evidence="4" id="KW-1133">Transmembrane helix</keyword>
<name>A0A4Y5YDB8_9GAMM</name>
<dbReference type="GO" id="GO:0005886">
    <property type="term" value="C:plasma membrane"/>
    <property type="evidence" value="ECO:0007669"/>
    <property type="project" value="TreeGrafter"/>
</dbReference>
<evidence type="ECO:0000313" key="7">
    <source>
        <dbReference type="Proteomes" id="UP000319809"/>
    </source>
</evidence>
<comment type="catalytic activity">
    <reaction evidence="3">
        <text>2 GTP = 3',3'-c-di-GMP + 2 diphosphate</text>
        <dbReference type="Rhea" id="RHEA:24898"/>
        <dbReference type="ChEBI" id="CHEBI:33019"/>
        <dbReference type="ChEBI" id="CHEBI:37565"/>
        <dbReference type="ChEBI" id="CHEBI:58805"/>
        <dbReference type="EC" id="2.7.7.65"/>
    </reaction>
</comment>
<feature type="transmembrane region" description="Helical" evidence="4">
    <location>
        <begin position="84"/>
        <end position="103"/>
    </location>
</feature>
<evidence type="ECO:0000256" key="3">
    <source>
        <dbReference type="ARBA" id="ARBA00034247"/>
    </source>
</evidence>
<evidence type="ECO:0000313" key="6">
    <source>
        <dbReference type="EMBL" id="QDE30674.1"/>
    </source>
</evidence>
<evidence type="ECO:0000259" key="5">
    <source>
        <dbReference type="PROSITE" id="PS50887"/>
    </source>
</evidence>
<dbReference type="PANTHER" id="PTHR45138">
    <property type="entry name" value="REGULATORY COMPONENTS OF SENSORY TRANSDUCTION SYSTEM"/>
    <property type="match status" value="1"/>
</dbReference>
<sequence length="456" mass="49701">MLPVIENDKPWVLVGFYQSLVKPLGAVGLILGMISIFGYLFGIEALYRPMANGPATNPLTAICMIFIGLGLLSTLNKKNQKLQYLLGIVVIVITVANISDFIFNSNVSTLLTPFYSQVLLDQELGKTNGLGINSALMFLGLGFSLTLYHFKKLIAAQLIAFITLAIPMISITGYAYGLDEFYGKMSLLTASTGVAFSIATLALTANIGAVKAILSPYIGGRIARLQTICGYAIPSILGYLLVKSLNSAGIDSFGLYVVTICWFIILMVSISAIFQERVDIERRKGEQLLSIAAMSDNLTGLANRRKFLDFGQEAIERIKRTHKQVWILMIDIDYFKRINDTAGHAMGDKVLVAVSQTLKESIRIVDLVSRMGGEEFSIILIDADIKGVELVAEKIRSNVGNMQVEGWTNLHGAINISIGCGLNDGSQTLDETLKDADGALYQAKNSGRNQVCFARK</sequence>
<keyword evidence="4" id="KW-0812">Transmembrane</keyword>
<evidence type="ECO:0000256" key="2">
    <source>
        <dbReference type="ARBA" id="ARBA00012528"/>
    </source>
</evidence>
<evidence type="ECO:0000256" key="1">
    <source>
        <dbReference type="ARBA" id="ARBA00001946"/>
    </source>
</evidence>